<dbReference type="RefSeq" id="XP_068357813.1">
    <property type="nucleotide sequence ID" value="XM_068505749.1"/>
</dbReference>
<evidence type="ECO:0000256" key="4">
    <source>
        <dbReference type="ARBA" id="ARBA00023163"/>
    </source>
</evidence>
<feature type="domain" description="E2F/DP family winged-helix DNA-binding" evidence="6">
    <location>
        <begin position="33"/>
        <end position="95"/>
    </location>
</feature>
<comment type="similarity">
    <text evidence="1 5">Belongs to the E2F/DP family.</text>
</comment>
<dbReference type="InterPro" id="IPR015633">
    <property type="entry name" value="E2F"/>
</dbReference>
<dbReference type="Proteomes" id="UP000179807">
    <property type="component" value="Unassembled WGS sequence"/>
</dbReference>
<dbReference type="InterPro" id="IPR003316">
    <property type="entry name" value="E2F_WHTH_DNA-bd_dom"/>
</dbReference>
<reference evidence="7" key="1">
    <citation type="submission" date="2016-10" db="EMBL/GenBank/DDBJ databases">
        <authorList>
            <person name="Benchimol M."/>
            <person name="Almeida L.G."/>
            <person name="Vasconcelos A.T."/>
            <person name="Perreira-Neves A."/>
            <person name="Rosa I.A."/>
            <person name="Tasca T."/>
            <person name="Bogo M.R."/>
            <person name="de Souza W."/>
        </authorList>
    </citation>
    <scope>NUCLEOTIDE SEQUENCE [LARGE SCALE GENOMIC DNA]</scope>
    <source>
        <strain evidence="7">K</strain>
    </source>
</reference>
<organism evidence="7 8">
    <name type="scientific">Tritrichomonas foetus</name>
    <dbReference type="NCBI Taxonomy" id="1144522"/>
    <lineage>
        <taxon>Eukaryota</taxon>
        <taxon>Metamonada</taxon>
        <taxon>Parabasalia</taxon>
        <taxon>Tritrichomonadida</taxon>
        <taxon>Tritrichomonadidae</taxon>
        <taxon>Tritrichomonas</taxon>
    </lineage>
</organism>
<evidence type="ECO:0000259" key="6">
    <source>
        <dbReference type="SMART" id="SM01372"/>
    </source>
</evidence>
<dbReference type="EMBL" id="MLAK01000784">
    <property type="protein sequence ID" value="OHT04677.1"/>
    <property type="molecule type" value="Genomic_DNA"/>
</dbReference>
<keyword evidence="2 5" id="KW-0805">Transcription regulation</keyword>
<comment type="caution">
    <text evidence="7">The sequence shown here is derived from an EMBL/GenBank/DDBJ whole genome shotgun (WGS) entry which is preliminary data.</text>
</comment>
<keyword evidence="4 5" id="KW-0804">Transcription</keyword>
<dbReference type="InterPro" id="IPR036390">
    <property type="entry name" value="WH_DNA-bd_sf"/>
</dbReference>
<dbReference type="OrthoDB" id="5318at2759"/>
<evidence type="ECO:0000313" key="7">
    <source>
        <dbReference type="EMBL" id="OHT04677.1"/>
    </source>
</evidence>
<evidence type="ECO:0000256" key="3">
    <source>
        <dbReference type="ARBA" id="ARBA00023125"/>
    </source>
</evidence>
<gene>
    <name evidence="7" type="ORF">TRFO_27756</name>
</gene>
<name>A0A1J4K5D1_9EUKA</name>
<sequence length="268" mass="30626">MKIISKHHSFFPNKLIKGNITMEEKAKKKLQTEQFSQSISNFVARAEERNDKLYTLDQLSNTYKIQRRRIYDVLNVMEAIGACQRTVSDSIIWLGLDNVRSLLFKLQKENGVNQADNPIVMIVPNNVCISMGQLTQSLLLCFLSLQTKSLDIKQVSYFLSRTNNRYKTTLCKLYQITHILEAIGIISHKNKVGEVCINDSFFAVIPISHTVEIQGHSPYSIESLLNRPLSDTEGIVAQRRSDFMVAAKQNQFQQYFMYPIQPAAVKTS</sequence>
<evidence type="ECO:0000313" key="8">
    <source>
        <dbReference type="Proteomes" id="UP000179807"/>
    </source>
</evidence>
<keyword evidence="3 5" id="KW-0238">DNA-binding</keyword>
<dbReference type="InterPro" id="IPR036388">
    <property type="entry name" value="WH-like_DNA-bd_sf"/>
</dbReference>
<dbReference type="GO" id="GO:0000978">
    <property type="term" value="F:RNA polymerase II cis-regulatory region sequence-specific DNA binding"/>
    <property type="evidence" value="ECO:0007669"/>
    <property type="project" value="InterPro"/>
</dbReference>
<proteinExistence type="inferred from homology"/>
<evidence type="ECO:0000256" key="2">
    <source>
        <dbReference type="ARBA" id="ARBA00023015"/>
    </source>
</evidence>
<keyword evidence="8" id="KW-1185">Reference proteome</keyword>
<dbReference type="GO" id="GO:0000981">
    <property type="term" value="F:DNA-binding transcription factor activity, RNA polymerase II-specific"/>
    <property type="evidence" value="ECO:0007669"/>
    <property type="project" value="TreeGrafter"/>
</dbReference>
<accession>A0A1J4K5D1</accession>
<dbReference type="SMART" id="SM01372">
    <property type="entry name" value="E2F_TDP"/>
    <property type="match status" value="1"/>
</dbReference>
<dbReference type="SUPFAM" id="SSF46785">
    <property type="entry name" value="Winged helix' DNA-binding domain"/>
    <property type="match status" value="1"/>
</dbReference>
<dbReference type="Gene3D" id="1.10.10.10">
    <property type="entry name" value="Winged helix-like DNA-binding domain superfamily/Winged helix DNA-binding domain"/>
    <property type="match status" value="2"/>
</dbReference>
<dbReference type="VEuPathDB" id="TrichDB:TRFO_27756"/>
<evidence type="ECO:0000256" key="1">
    <source>
        <dbReference type="ARBA" id="ARBA00010940"/>
    </source>
</evidence>
<dbReference type="Pfam" id="PF02319">
    <property type="entry name" value="WHD_E2F_TDP"/>
    <property type="match status" value="1"/>
</dbReference>
<evidence type="ECO:0000256" key="5">
    <source>
        <dbReference type="RuleBase" id="RU003796"/>
    </source>
</evidence>
<dbReference type="PANTHER" id="PTHR12081:SF18">
    <property type="entry name" value="TRANSCRIPTION FACTOR E2F2-RELATED"/>
    <property type="match status" value="1"/>
</dbReference>
<dbReference type="GeneID" id="94840453"/>
<keyword evidence="5" id="KW-0539">Nucleus</keyword>
<comment type="subcellular location">
    <subcellularLocation>
        <location evidence="5">Nucleus</location>
    </subcellularLocation>
</comment>
<dbReference type="GO" id="GO:0090575">
    <property type="term" value="C:RNA polymerase II transcription regulator complex"/>
    <property type="evidence" value="ECO:0007669"/>
    <property type="project" value="TreeGrafter"/>
</dbReference>
<protein>
    <recommendedName>
        <fullName evidence="6">E2F/DP family winged-helix DNA-binding domain-containing protein</fullName>
    </recommendedName>
</protein>
<dbReference type="AlphaFoldDB" id="A0A1J4K5D1"/>
<dbReference type="PANTHER" id="PTHR12081">
    <property type="entry name" value="TRANSCRIPTION FACTOR E2F"/>
    <property type="match status" value="1"/>
</dbReference>